<proteinExistence type="predicted"/>
<evidence type="ECO:0000256" key="1">
    <source>
        <dbReference type="ARBA" id="ARBA00023002"/>
    </source>
</evidence>
<comment type="caution">
    <text evidence="2">The sequence shown here is derived from an EMBL/GenBank/DDBJ whole genome shotgun (WGS) entry which is preliminary data.</text>
</comment>
<dbReference type="GO" id="GO:0016491">
    <property type="term" value="F:oxidoreductase activity"/>
    <property type="evidence" value="ECO:0007669"/>
    <property type="project" value="UniProtKB-KW"/>
</dbReference>
<dbReference type="Proteomes" id="UP000241010">
    <property type="component" value="Unassembled WGS sequence"/>
</dbReference>
<name>A0A2T4JSC1_9RHOB</name>
<protein>
    <submittedName>
        <fullName evidence="2">5,10-methylenetetrahydrofolate reductase</fullName>
    </submittedName>
</protein>
<dbReference type="OrthoDB" id="9812555at2"/>
<dbReference type="InterPro" id="IPR029041">
    <property type="entry name" value="FAD-linked_oxidoreductase-like"/>
</dbReference>
<dbReference type="SUPFAM" id="SSF51730">
    <property type="entry name" value="FAD-linked oxidoreductase"/>
    <property type="match status" value="1"/>
</dbReference>
<dbReference type="EMBL" id="PZKG01000088">
    <property type="protein sequence ID" value="PTE20707.1"/>
    <property type="molecule type" value="Genomic_DNA"/>
</dbReference>
<keyword evidence="1" id="KW-0560">Oxidoreductase</keyword>
<evidence type="ECO:0000313" key="3">
    <source>
        <dbReference type="Proteomes" id="UP000241010"/>
    </source>
</evidence>
<organism evidence="2 3">
    <name type="scientific">Cereibacter changlensis JA139</name>
    <dbReference type="NCBI Taxonomy" id="1188249"/>
    <lineage>
        <taxon>Bacteria</taxon>
        <taxon>Pseudomonadati</taxon>
        <taxon>Pseudomonadota</taxon>
        <taxon>Alphaproteobacteria</taxon>
        <taxon>Rhodobacterales</taxon>
        <taxon>Paracoccaceae</taxon>
        <taxon>Cereibacter</taxon>
    </lineage>
</organism>
<sequence>MAATTAHADLTTLLASCSMEITARDCEARAVALDRMPKGSEIFVADLPDQPPELILEAVVALRRGGLEPVPHLVARNFRSRDDLDDFLASLAGDAQVTRAFVTGGDRGEPRGPFNSAIDLLETGLLASHGLRHLAFACYPGGHPRISLEVLDAALRRKLSIASERGFETSLVSQFAFDANPVLAMLRQFRTSGIEASLRLGTAGPNTRDVLVNQSRELGICDSLSRIAGGDGSDRVTPEPYLLPLAQALAQEPALGISGAHLFAFGQTTASMNWVAAQRETAGA</sequence>
<reference evidence="2 3" key="1">
    <citation type="submission" date="2018-03" db="EMBL/GenBank/DDBJ databases">
        <title>Cereibacter changlensis.</title>
        <authorList>
            <person name="Meyer T.E."/>
            <person name="Miller S."/>
            <person name="Lodha T."/>
            <person name="Gandham S."/>
            <person name="Chintalapati S."/>
            <person name="Chintalapati V.R."/>
        </authorList>
    </citation>
    <scope>NUCLEOTIDE SEQUENCE [LARGE SCALE GENOMIC DNA]</scope>
    <source>
        <strain evidence="2 3">JA139</strain>
    </source>
</reference>
<evidence type="ECO:0000313" key="2">
    <source>
        <dbReference type="EMBL" id="PTE20707.1"/>
    </source>
</evidence>
<keyword evidence="3" id="KW-1185">Reference proteome</keyword>
<dbReference type="AlphaFoldDB" id="A0A2T4JSC1"/>
<gene>
    <name evidence="2" type="ORF">C5F48_16065</name>
</gene>
<dbReference type="Gene3D" id="3.20.20.220">
    <property type="match status" value="1"/>
</dbReference>
<accession>A0A2T4JSC1</accession>
<dbReference type="RefSeq" id="WP_107664916.1">
    <property type="nucleotide sequence ID" value="NZ_PZKG01000088.1"/>
</dbReference>